<dbReference type="AlphaFoldDB" id="A0A9W4TLN4"/>
<feature type="transmembrane region" description="Helical" evidence="1">
    <location>
        <begin position="38"/>
        <end position="56"/>
    </location>
</feature>
<dbReference type="Proteomes" id="UP001152749">
    <property type="component" value="Chromosome"/>
</dbReference>
<name>A0A9W4TLN4_9FLAO</name>
<keyword evidence="1" id="KW-0812">Transmembrane</keyword>
<feature type="transmembrane region" description="Helical" evidence="1">
    <location>
        <begin position="12"/>
        <end position="32"/>
    </location>
</feature>
<dbReference type="EMBL" id="OX336425">
    <property type="protein sequence ID" value="CAI2769347.1"/>
    <property type="molecule type" value="Genomic_DNA"/>
</dbReference>
<protein>
    <submittedName>
        <fullName evidence="2">Uncharacterized protein</fullName>
    </submittedName>
</protein>
<proteinExistence type="predicted"/>
<evidence type="ECO:0000313" key="3">
    <source>
        <dbReference type="Proteomes" id="UP001152749"/>
    </source>
</evidence>
<keyword evidence="1" id="KW-1133">Transmembrane helix</keyword>
<sequence>MIIVRSRFKFLPILLVSMLSIFPFLAIYLFIISPNESVVFPLVVFVIVAYFWFALVRTRIHKVIVEKNSITVKRYYGLGRSIVYSFSELDGFVVLFESGKLGISESLFVLEKGKRVVCICSYYLTNFNSLKLVLKENLTDLGEIKGHDNISDFLKKS</sequence>
<keyword evidence="1" id="KW-0472">Membrane</keyword>
<dbReference type="KEGG" id="fcs:TRV642_4721"/>
<evidence type="ECO:0000256" key="1">
    <source>
        <dbReference type="SAM" id="Phobius"/>
    </source>
</evidence>
<evidence type="ECO:0000313" key="2">
    <source>
        <dbReference type="EMBL" id="CAI2769347.1"/>
    </source>
</evidence>
<organism evidence="2 3">
    <name type="scientific">Flavobacterium collinsii</name>
    <dbReference type="NCBI Taxonomy" id="1114861"/>
    <lineage>
        <taxon>Bacteria</taxon>
        <taxon>Pseudomonadati</taxon>
        <taxon>Bacteroidota</taxon>
        <taxon>Flavobacteriia</taxon>
        <taxon>Flavobacteriales</taxon>
        <taxon>Flavobacteriaceae</taxon>
        <taxon>Flavobacterium</taxon>
    </lineage>
</organism>
<accession>A0A9W4TLN4</accession>
<reference evidence="2" key="1">
    <citation type="submission" date="2022-09" db="EMBL/GenBank/DDBJ databases">
        <authorList>
            <person name="Duchaud E."/>
        </authorList>
    </citation>
    <scope>NUCLEOTIDE SEQUENCE</scope>
    <source>
        <strain evidence="2">TRV642</strain>
    </source>
</reference>
<gene>
    <name evidence="2" type="ORF">TRV642_4721</name>
</gene>